<dbReference type="EMBL" id="JBHSZZ010000024">
    <property type="protein sequence ID" value="MFC7186361.1"/>
    <property type="molecule type" value="Genomic_DNA"/>
</dbReference>
<gene>
    <name evidence="7" type="ORF">ACFQMK_05530</name>
</gene>
<feature type="transmembrane region" description="Helical" evidence="6">
    <location>
        <begin position="229"/>
        <end position="253"/>
    </location>
</feature>
<evidence type="ECO:0000256" key="6">
    <source>
        <dbReference type="SAM" id="Phobius"/>
    </source>
</evidence>
<feature type="transmembrane region" description="Helical" evidence="6">
    <location>
        <begin position="66"/>
        <end position="86"/>
    </location>
</feature>
<dbReference type="InterPro" id="IPR001851">
    <property type="entry name" value="ABC_transp_permease"/>
</dbReference>
<feature type="transmembrane region" description="Helical" evidence="6">
    <location>
        <begin position="32"/>
        <end position="54"/>
    </location>
</feature>
<feature type="transmembrane region" description="Helical" evidence="6">
    <location>
        <begin position="197"/>
        <end position="217"/>
    </location>
</feature>
<dbReference type="CDD" id="cd06581">
    <property type="entry name" value="TM_PBP1_LivM_like"/>
    <property type="match status" value="1"/>
</dbReference>
<keyword evidence="4 6" id="KW-1133">Transmembrane helix</keyword>
<organism evidence="7 8">
    <name type="scientific">Halorubrum yunnanense</name>
    <dbReference type="NCBI Taxonomy" id="1526162"/>
    <lineage>
        <taxon>Archaea</taxon>
        <taxon>Methanobacteriati</taxon>
        <taxon>Methanobacteriota</taxon>
        <taxon>Stenosarchaea group</taxon>
        <taxon>Halobacteria</taxon>
        <taxon>Halobacteriales</taxon>
        <taxon>Haloferacaceae</taxon>
        <taxon>Halorubrum</taxon>
    </lineage>
</organism>
<keyword evidence="3 6" id="KW-0812">Transmembrane</keyword>
<dbReference type="PANTHER" id="PTHR30482">
    <property type="entry name" value="HIGH-AFFINITY BRANCHED-CHAIN AMINO ACID TRANSPORT SYSTEM PERMEASE"/>
    <property type="match status" value="1"/>
</dbReference>
<feature type="transmembrane region" description="Helical" evidence="6">
    <location>
        <begin position="274"/>
        <end position="291"/>
    </location>
</feature>
<evidence type="ECO:0000256" key="1">
    <source>
        <dbReference type="ARBA" id="ARBA00004651"/>
    </source>
</evidence>
<reference evidence="7 8" key="1">
    <citation type="journal article" date="2019" name="Int. J. Syst. Evol. Microbiol.">
        <title>The Global Catalogue of Microorganisms (GCM) 10K type strain sequencing project: providing services to taxonomists for standard genome sequencing and annotation.</title>
        <authorList>
            <consortium name="The Broad Institute Genomics Platform"/>
            <consortium name="The Broad Institute Genome Sequencing Center for Infectious Disease"/>
            <person name="Wu L."/>
            <person name="Ma J."/>
        </authorList>
    </citation>
    <scope>NUCLEOTIDE SEQUENCE [LARGE SCALE GENOMIC DNA]</scope>
    <source>
        <strain evidence="7 8">Q85</strain>
    </source>
</reference>
<keyword evidence="5 6" id="KW-0472">Membrane</keyword>
<evidence type="ECO:0000256" key="2">
    <source>
        <dbReference type="ARBA" id="ARBA00022475"/>
    </source>
</evidence>
<accession>A0ABD5YG86</accession>
<comment type="subcellular location">
    <subcellularLocation>
        <location evidence="1">Cell membrane</location>
        <topology evidence="1">Multi-pass membrane protein</topology>
    </subcellularLocation>
</comment>
<dbReference type="InterPro" id="IPR043428">
    <property type="entry name" value="LivM-like"/>
</dbReference>
<evidence type="ECO:0000256" key="5">
    <source>
        <dbReference type="ARBA" id="ARBA00023136"/>
    </source>
</evidence>
<dbReference type="PANTHER" id="PTHR30482:SF10">
    <property type="entry name" value="HIGH-AFFINITY BRANCHED-CHAIN AMINO ACID TRANSPORT PROTEIN BRAE"/>
    <property type="match status" value="1"/>
</dbReference>
<keyword evidence="2" id="KW-1003">Cell membrane</keyword>
<dbReference type="AlphaFoldDB" id="A0ABD5YG86"/>
<keyword evidence="8" id="KW-1185">Reference proteome</keyword>
<evidence type="ECO:0000313" key="8">
    <source>
        <dbReference type="Proteomes" id="UP001596390"/>
    </source>
</evidence>
<evidence type="ECO:0000256" key="4">
    <source>
        <dbReference type="ARBA" id="ARBA00022989"/>
    </source>
</evidence>
<evidence type="ECO:0000256" key="3">
    <source>
        <dbReference type="ARBA" id="ARBA00022692"/>
    </source>
</evidence>
<dbReference type="Proteomes" id="UP001596390">
    <property type="component" value="Unassembled WGS sequence"/>
</dbReference>
<evidence type="ECO:0000313" key="7">
    <source>
        <dbReference type="EMBL" id="MFC7186361.1"/>
    </source>
</evidence>
<dbReference type="Pfam" id="PF02653">
    <property type="entry name" value="BPD_transp_2"/>
    <property type="match status" value="1"/>
</dbReference>
<feature type="transmembrane region" description="Helical" evidence="6">
    <location>
        <begin position="143"/>
        <end position="160"/>
    </location>
</feature>
<comment type="caution">
    <text evidence="7">The sequence shown here is derived from an EMBL/GenBank/DDBJ whole genome shotgun (WGS) entry which is preliminary data.</text>
</comment>
<name>A0ABD5YG86_9EURY</name>
<proteinExistence type="predicted"/>
<protein>
    <submittedName>
        <fullName evidence="7">Branched-chain amino acid ABC transporter permease</fullName>
    </submittedName>
</protein>
<sequence length="312" mass="33149">MVTLIIIGIYAILAIGMNMHWGDTGLLNFAHAGFFAVGAYTSAILTTPVGDAGLLASRTVGFDFPIVVGMIAAPITAGLFGLLLGITSIRLDGDYLAIVTLAGAETARLIISNEAWLTSGVQTLNNIPRPLDESLPAVLPYDVFYFGLVLLVLLGSYALFRHFANAPFGRVLHAIREDEDVPKALGKDTAWFKLKSFALGAALAGLAGSLWAHYVYAIQPTMFLSNLTFSIWAMVIIGGAGSYFGAVAGAVIVTGIRQITRFLPGDIPLGNELPYLRLIIIGVLLIAVLYYRPHGMFGDKERSLAGMSGGGN</sequence>
<dbReference type="GO" id="GO:0005886">
    <property type="term" value="C:plasma membrane"/>
    <property type="evidence" value="ECO:0007669"/>
    <property type="project" value="UniProtKB-SubCell"/>
</dbReference>